<dbReference type="EMBL" id="JBHSMI010000015">
    <property type="protein sequence ID" value="MFC5402840.1"/>
    <property type="molecule type" value="Genomic_DNA"/>
</dbReference>
<organism evidence="9 10">
    <name type="scientific">Cohnella soli</name>
    <dbReference type="NCBI Taxonomy" id="425005"/>
    <lineage>
        <taxon>Bacteria</taxon>
        <taxon>Bacillati</taxon>
        <taxon>Bacillota</taxon>
        <taxon>Bacilli</taxon>
        <taxon>Bacillales</taxon>
        <taxon>Paenibacillaceae</taxon>
        <taxon>Cohnella</taxon>
    </lineage>
</organism>
<evidence type="ECO:0000256" key="3">
    <source>
        <dbReference type="ARBA" id="ARBA00022801"/>
    </source>
</evidence>
<evidence type="ECO:0000256" key="2">
    <source>
        <dbReference type="ARBA" id="ARBA00012729"/>
    </source>
</evidence>
<evidence type="ECO:0000256" key="6">
    <source>
        <dbReference type="RuleBase" id="RU000489"/>
    </source>
</evidence>
<dbReference type="PROSITE" id="PS51910">
    <property type="entry name" value="GH18_2"/>
    <property type="match status" value="1"/>
</dbReference>
<evidence type="ECO:0000313" key="9">
    <source>
        <dbReference type="EMBL" id="MFC5402840.1"/>
    </source>
</evidence>
<dbReference type="Pfam" id="PF07833">
    <property type="entry name" value="Cu_amine_oxidN1"/>
    <property type="match status" value="1"/>
</dbReference>
<dbReference type="Gene3D" id="3.20.20.80">
    <property type="entry name" value="Glycosidases"/>
    <property type="match status" value="1"/>
</dbReference>
<dbReference type="InterPro" id="IPR001579">
    <property type="entry name" value="Glyco_hydro_18_chit_AS"/>
</dbReference>
<dbReference type="PROSITE" id="PS01095">
    <property type="entry name" value="GH18_1"/>
    <property type="match status" value="1"/>
</dbReference>
<sequence length="515" mass="55827">MLRLRTRLGVVIVLILAALIFYPTQNGHADNEIKVAYDGDAIRFTNPPVSINGTTYAQARPLLQSLGLTINWLSSGKFSIHKSGLTIDMAAGSATAYVNGKSQTLAFPPLLRDSTLFLPLRPIASLLQITVQWDASARLVALSSLQGEDGVAVQSAYKVIGYYPSWALYQKYDSSKLATAGLTHINYAFANIENGQISLGDADADKANFAALRKLKAANPKLKTLISVGGWTWSGRFSDAAASIYARNLFADSVVAFIRQHGFDGVDLDWEYPVSGGLAGNKHRPEDKRNFTLLLQTLRDKLNAAGTKDGRTYLLTIAVGAAQENVGNIEAKNVAGIVDWINLMTYDYHGDWEKKSGHNAPLYGDSADPISAQENIDFTVQAYKNDGVPAAKLVMGVPFYGRSWTGCGTADHGQYSSCSGSTDGTLGSGSYSYATLVKQNWAGGGNGYTRYWNERTKTPWLYSAANGGTFIAYEDPESIGYKAEYVKRNKLGGVMAWELSQDSGLTLLTKLVQNL</sequence>
<gene>
    <name evidence="9" type="ORF">ACFPOF_08810</name>
</gene>
<evidence type="ECO:0000256" key="7">
    <source>
        <dbReference type="RuleBase" id="RU004453"/>
    </source>
</evidence>
<keyword evidence="4" id="KW-0624">Polysaccharide degradation</keyword>
<dbReference type="InterPro" id="IPR029070">
    <property type="entry name" value="Chitinase_insertion_sf"/>
</dbReference>
<evidence type="ECO:0000256" key="5">
    <source>
        <dbReference type="ARBA" id="ARBA00023295"/>
    </source>
</evidence>
<evidence type="ECO:0000259" key="8">
    <source>
        <dbReference type="PROSITE" id="PS51910"/>
    </source>
</evidence>
<comment type="caution">
    <text evidence="9">The sequence shown here is derived from an EMBL/GenBank/DDBJ whole genome shotgun (WGS) entry which is preliminary data.</text>
</comment>
<accession>A0ABW0HQV6</accession>
<evidence type="ECO:0000313" key="10">
    <source>
        <dbReference type="Proteomes" id="UP001596113"/>
    </source>
</evidence>
<keyword evidence="10" id="KW-1185">Reference proteome</keyword>
<comment type="similarity">
    <text evidence="7">Belongs to the glycosyl hydrolase 18 family.</text>
</comment>
<dbReference type="PANTHER" id="PTHR11177">
    <property type="entry name" value="CHITINASE"/>
    <property type="match status" value="1"/>
</dbReference>
<dbReference type="SUPFAM" id="SSF54556">
    <property type="entry name" value="Chitinase insertion domain"/>
    <property type="match status" value="1"/>
</dbReference>
<dbReference type="Pfam" id="PF00704">
    <property type="entry name" value="Glyco_hydro_18"/>
    <property type="match status" value="1"/>
</dbReference>
<dbReference type="InterPro" id="IPR011583">
    <property type="entry name" value="Chitinase_II/V-like_cat"/>
</dbReference>
<dbReference type="EC" id="3.2.1.14" evidence="2"/>
<dbReference type="InterPro" id="IPR001223">
    <property type="entry name" value="Glyco_hydro18_cat"/>
</dbReference>
<dbReference type="Gene3D" id="3.10.50.10">
    <property type="match status" value="1"/>
</dbReference>
<reference evidence="10" key="1">
    <citation type="journal article" date="2019" name="Int. J. Syst. Evol. Microbiol.">
        <title>The Global Catalogue of Microorganisms (GCM) 10K type strain sequencing project: providing services to taxonomists for standard genome sequencing and annotation.</title>
        <authorList>
            <consortium name="The Broad Institute Genomics Platform"/>
            <consortium name="The Broad Institute Genome Sequencing Center for Infectious Disease"/>
            <person name="Wu L."/>
            <person name="Ma J."/>
        </authorList>
    </citation>
    <scope>NUCLEOTIDE SEQUENCE [LARGE SCALE GENOMIC DNA]</scope>
    <source>
        <strain evidence="10">CGMCC 1.18575</strain>
    </source>
</reference>
<dbReference type="CDD" id="cd06548">
    <property type="entry name" value="GH18_chitinase"/>
    <property type="match status" value="1"/>
</dbReference>
<dbReference type="InterPro" id="IPR050314">
    <property type="entry name" value="Glycosyl_Hydrlase_18"/>
</dbReference>
<keyword evidence="5 6" id="KW-0326">Glycosidase</keyword>
<evidence type="ECO:0000256" key="1">
    <source>
        <dbReference type="ARBA" id="ARBA00000822"/>
    </source>
</evidence>
<keyword evidence="4" id="KW-0119">Carbohydrate metabolism</keyword>
<keyword evidence="4" id="KW-0146">Chitin degradation</keyword>
<keyword evidence="3 6" id="KW-0378">Hydrolase</keyword>
<dbReference type="PANTHER" id="PTHR11177:SF317">
    <property type="entry name" value="CHITINASE 12-RELATED"/>
    <property type="match status" value="1"/>
</dbReference>
<dbReference type="Proteomes" id="UP001596113">
    <property type="component" value="Unassembled WGS sequence"/>
</dbReference>
<dbReference type="InterPro" id="IPR017853">
    <property type="entry name" value="GH"/>
</dbReference>
<dbReference type="GO" id="GO:0016787">
    <property type="term" value="F:hydrolase activity"/>
    <property type="evidence" value="ECO:0007669"/>
    <property type="project" value="UniProtKB-KW"/>
</dbReference>
<dbReference type="SUPFAM" id="SSF51445">
    <property type="entry name" value="(Trans)glycosidases"/>
    <property type="match status" value="1"/>
</dbReference>
<dbReference type="InterPro" id="IPR012854">
    <property type="entry name" value="Cu_amine_oxidase-like_N"/>
</dbReference>
<dbReference type="RefSeq" id="WP_378131657.1">
    <property type="nucleotide sequence ID" value="NZ_JBHSMI010000015.1"/>
</dbReference>
<dbReference type="SUPFAM" id="SSF55383">
    <property type="entry name" value="Copper amine oxidase, domain N"/>
    <property type="match status" value="1"/>
</dbReference>
<protein>
    <recommendedName>
        <fullName evidence="2">chitinase</fullName>
        <ecNumber evidence="2">3.2.1.14</ecNumber>
    </recommendedName>
</protein>
<dbReference type="Gene3D" id="3.30.457.10">
    <property type="entry name" value="Copper amine oxidase-like, N-terminal domain"/>
    <property type="match status" value="1"/>
</dbReference>
<evidence type="ECO:0000256" key="4">
    <source>
        <dbReference type="ARBA" id="ARBA00023024"/>
    </source>
</evidence>
<dbReference type="InterPro" id="IPR036582">
    <property type="entry name" value="Mao_N_sf"/>
</dbReference>
<proteinExistence type="inferred from homology"/>
<name>A0ABW0HQV6_9BACL</name>
<comment type="catalytic activity">
    <reaction evidence="1">
        <text>Random endo-hydrolysis of N-acetyl-beta-D-glucosaminide (1-&gt;4)-beta-linkages in chitin and chitodextrins.</text>
        <dbReference type="EC" id="3.2.1.14"/>
    </reaction>
</comment>
<feature type="domain" description="GH18" evidence="8">
    <location>
        <begin position="157"/>
        <end position="515"/>
    </location>
</feature>
<dbReference type="SMART" id="SM00636">
    <property type="entry name" value="Glyco_18"/>
    <property type="match status" value="1"/>
</dbReference>